<name>A0A8J1LK16_XENLA</name>
<dbReference type="GO" id="GO:0019373">
    <property type="term" value="P:epoxygenase P450 pathway"/>
    <property type="evidence" value="ECO:0007669"/>
    <property type="project" value="TreeGrafter"/>
</dbReference>
<dbReference type="GO" id="GO:0016712">
    <property type="term" value="F:oxidoreductase activity, acting on paired donors, with incorporation or reduction of molecular oxygen, reduced flavin or flavoprotein as one donor, and incorporation of one atom of oxygen"/>
    <property type="evidence" value="ECO:0007669"/>
    <property type="project" value="TreeGrafter"/>
</dbReference>
<dbReference type="PANTHER" id="PTHR24300:SF424">
    <property type="entry name" value="CYTOCHROME P450"/>
    <property type="match status" value="1"/>
</dbReference>
<dbReference type="RefSeq" id="XP_041429857.1">
    <property type="nucleotide sequence ID" value="XM_041573923.1"/>
</dbReference>
<dbReference type="InterPro" id="IPR002401">
    <property type="entry name" value="Cyt_P450_E_grp-I"/>
</dbReference>
<keyword evidence="5" id="KW-1185">Reference proteome</keyword>
<dbReference type="InterPro" id="IPR001128">
    <property type="entry name" value="Cyt_P450"/>
</dbReference>
<dbReference type="Pfam" id="PF00067">
    <property type="entry name" value="p450"/>
    <property type="match status" value="1"/>
</dbReference>
<dbReference type="GO" id="GO:0008392">
    <property type="term" value="F:arachidonate epoxygenase activity"/>
    <property type="evidence" value="ECO:0007669"/>
    <property type="project" value="TreeGrafter"/>
</dbReference>
<dbReference type="Gene3D" id="1.10.630.10">
    <property type="entry name" value="Cytochrome P450"/>
    <property type="match status" value="1"/>
</dbReference>
<gene>
    <name evidence="6" type="primary">LOC108698953</name>
</gene>
<dbReference type="GeneID" id="108698953"/>
<dbReference type="AlphaFoldDB" id="A0A8J1LK16"/>
<comment type="similarity">
    <text evidence="2">Belongs to the cytochrome P450 family.</text>
</comment>
<dbReference type="GO" id="GO:0006805">
    <property type="term" value="P:xenobiotic metabolic process"/>
    <property type="evidence" value="ECO:0007669"/>
    <property type="project" value="TreeGrafter"/>
</dbReference>
<dbReference type="InterPro" id="IPR036396">
    <property type="entry name" value="Cyt_P450_sf"/>
</dbReference>
<dbReference type="GO" id="GO:0005737">
    <property type="term" value="C:cytoplasm"/>
    <property type="evidence" value="ECO:0007669"/>
    <property type="project" value="TreeGrafter"/>
</dbReference>
<keyword evidence="4" id="KW-0408">Iron</keyword>
<sequence length="150" mass="17168">METSWLWTILPGIKCIETVTSLQDLQYSYPSVWKCSADQEGRDVFLLNNSLEKKYGDVYTLHFGPNPVIILCGYRATKEALIDQAEDFSGRGAMPSFDQYFQGYGVIFTNGEEWKQLRCFSLTTLRNFVNGKRSIEERVKEEAQFLVAGI</sequence>
<evidence type="ECO:0000256" key="1">
    <source>
        <dbReference type="ARBA" id="ARBA00001971"/>
    </source>
</evidence>
<reference evidence="6" key="1">
    <citation type="submission" date="2025-08" db="UniProtKB">
        <authorList>
            <consortium name="RefSeq"/>
        </authorList>
    </citation>
    <scope>IDENTIFICATION</scope>
    <source>
        <strain evidence="6">J_2021</strain>
        <tissue evidence="6">Erythrocytes</tissue>
    </source>
</reference>
<dbReference type="SUPFAM" id="SSF48264">
    <property type="entry name" value="Cytochrome P450"/>
    <property type="match status" value="1"/>
</dbReference>
<proteinExistence type="inferred from homology"/>
<dbReference type="KEGG" id="xla:108698953"/>
<protein>
    <submittedName>
        <fullName evidence="6">Cytochrome P450 2G1-like</fullName>
    </submittedName>
</protein>
<comment type="cofactor">
    <cofactor evidence="1">
        <name>heme</name>
        <dbReference type="ChEBI" id="CHEBI:30413"/>
    </cofactor>
</comment>
<dbReference type="Proteomes" id="UP000186698">
    <property type="component" value="Chromosome 8L"/>
</dbReference>
<dbReference type="InterPro" id="IPR050182">
    <property type="entry name" value="Cytochrome_P450_fam2"/>
</dbReference>
<evidence type="ECO:0000313" key="5">
    <source>
        <dbReference type="Proteomes" id="UP000186698"/>
    </source>
</evidence>
<evidence type="ECO:0000256" key="4">
    <source>
        <dbReference type="ARBA" id="ARBA00023004"/>
    </source>
</evidence>
<accession>A0A8J1LK16</accession>
<organism evidence="5 6">
    <name type="scientific">Xenopus laevis</name>
    <name type="common">African clawed frog</name>
    <dbReference type="NCBI Taxonomy" id="8355"/>
    <lineage>
        <taxon>Eukaryota</taxon>
        <taxon>Metazoa</taxon>
        <taxon>Chordata</taxon>
        <taxon>Craniata</taxon>
        <taxon>Vertebrata</taxon>
        <taxon>Euteleostomi</taxon>
        <taxon>Amphibia</taxon>
        <taxon>Batrachia</taxon>
        <taxon>Anura</taxon>
        <taxon>Pipoidea</taxon>
        <taxon>Pipidae</taxon>
        <taxon>Xenopodinae</taxon>
        <taxon>Xenopus</taxon>
        <taxon>Xenopus</taxon>
    </lineage>
</organism>
<evidence type="ECO:0000256" key="2">
    <source>
        <dbReference type="ARBA" id="ARBA00010617"/>
    </source>
</evidence>
<dbReference type="PANTHER" id="PTHR24300">
    <property type="entry name" value="CYTOCHROME P450 508A4-RELATED"/>
    <property type="match status" value="1"/>
</dbReference>
<evidence type="ECO:0000256" key="3">
    <source>
        <dbReference type="ARBA" id="ARBA00022723"/>
    </source>
</evidence>
<dbReference type="GO" id="GO:0005506">
    <property type="term" value="F:iron ion binding"/>
    <property type="evidence" value="ECO:0007669"/>
    <property type="project" value="InterPro"/>
</dbReference>
<dbReference type="GO" id="GO:0020037">
    <property type="term" value="F:heme binding"/>
    <property type="evidence" value="ECO:0007669"/>
    <property type="project" value="InterPro"/>
</dbReference>
<dbReference type="PRINTS" id="PR00463">
    <property type="entry name" value="EP450I"/>
</dbReference>
<evidence type="ECO:0000313" key="6">
    <source>
        <dbReference type="RefSeq" id="XP_041429857.1"/>
    </source>
</evidence>
<keyword evidence="3" id="KW-0479">Metal-binding</keyword>
<dbReference type="OrthoDB" id="1055148at2759"/>